<evidence type="ECO:0000313" key="1">
    <source>
        <dbReference type="EMBL" id="WHF51579.1"/>
    </source>
</evidence>
<organism evidence="1 2">
    <name type="scientific">Chryseobacterium gotjawalense</name>
    <dbReference type="NCBI Taxonomy" id="3042315"/>
    <lineage>
        <taxon>Bacteria</taxon>
        <taxon>Pseudomonadati</taxon>
        <taxon>Bacteroidota</taxon>
        <taxon>Flavobacteriia</taxon>
        <taxon>Flavobacteriales</taxon>
        <taxon>Weeksellaceae</taxon>
        <taxon>Chryseobacterium group</taxon>
        <taxon>Chryseobacterium</taxon>
    </lineage>
</organism>
<dbReference type="Proteomes" id="UP001241656">
    <property type="component" value="Chromosome"/>
</dbReference>
<sequence length="118" mass="13531">MKIITMEELNNLELALLNALTEKYPSLKSHIPYLKVKERKNTGVGMEVNLEYVNADEELNFDDMNALFSNGENIEIKGLKQGLSYVIDVTDGKILYIEFSTYGENWNGEFGEYKIIKD</sequence>
<dbReference type="EMBL" id="CP124855">
    <property type="protein sequence ID" value="WHF51579.1"/>
    <property type="molecule type" value="Genomic_DNA"/>
</dbReference>
<dbReference type="RefSeq" id="WP_282904919.1">
    <property type="nucleotide sequence ID" value="NZ_CP124855.1"/>
</dbReference>
<evidence type="ECO:0000313" key="2">
    <source>
        <dbReference type="Proteomes" id="UP001241656"/>
    </source>
</evidence>
<proteinExistence type="predicted"/>
<name>A0ABY8REY8_9FLAO</name>
<reference evidence="1 2" key="1">
    <citation type="submission" date="2023-05" db="EMBL/GenBank/DDBJ databases">
        <title>Genomic insight into Chryseobacterium sp. wdc7 isolated forest soil (Gotjawal).</title>
        <authorList>
            <person name="Park S.-J."/>
        </authorList>
    </citation>
    <scope>NUCLEOTIDE SEQUENCE [LARGE SCALE GENOMIC DNA]</scope>
    <source>
        <strain evidence="2">wdc7</strain>
    </source>
</reference>
<keyword evidence="2" id="KW-1185">Reference proteome</keyword>
<protein>
    <submittedName>
        <fullName evidence="1">Uncharacterized protein</fullName>
    </submittedName>
</protein>
<accession>A0ABY8REY8</accession>
<gene>
    <name evidence="1" type="ORF">QGN23_14320</name>
</gene>